<dbReference type="InterPro" id="IPR036390">
    <property type="entry name" value="WH_DNA-bd_sf"/>
</dbReference>
<dbReference type="RefSeq" id="WP_238337978.1">
    <property type="nucleotide sequence ID" value="NZ_CP104550.1"/>
</dbReference>
<dbReference type="PANTHER" id="PTHR42756:SF1">
    <property type="entry name" value="TRANSCRIPTIONAL REPRESSOR OF EMRAB OPERON"/>
    <property type="match status" value="1"/>
</dbReference>
<dbReference type="PRINTS" id="PR00598">
    <property type="entry name" value="HTHMARR"/>
</dbReference>
<evidence type="ECO:0000313" key="6">
    <source>
        <dbReference type="EMBL" id="UXH32409.1"/>
    </source>
</evidence>
<evidence type="ECO:0000256" key="2">
    <source>
        <dbReference type="ARBA" id="ARBA00023125"/>
    </source>
</evidence>
<evidence type="ECO:0000256" key="3">
    <source>
        <dbReference type="ARBA" id="ARBA00023163"/>
    </source>
</evidence>
<keyword evidence="2" id="KW-0238">DNA-binding</keyword>
<dbReference type="InterPro" id="IPR000835">
    <property type="entry name" value="HTH_MarR-typ"/>
</dbReference>
<dbReference type="PROSITE" id="PS50995">
    <property type="entry name" value="HTH_MARR_2"/>
    <property type="match status" value="1"/>
</dbReference>
<dbReference type="Proteomes" id="UP001369247">
    <property type="component" value="Unassembled WGS sequence"/>
</dbReference>
<keyword evidence="7" id="KW-1185">Reference proteome</keyword>
<evidence type="ECO:0000259" key="4">
    <source>
        <dbReference type="PROSITE" id="PS50995"/>
    </source>
</evidence>
<sequence length="150" mass="17997">MNPKIPLRGLLSIILRSHRVFISRELEDMNLTDAQVACILRVNHRPGVTQDELAWFFQVDKGTIARTIRRLEDRGFLNRKQDPDNRRRYMLSLTEKGRQAIPIIMDAERKWAELLFRNMTMEEQEAFIRMCQRLAEEAMEIRRIEDDRRR</sequence>
<evidence type="ECO:0000313" key="5">
    <source>
        <dbReference type="EMBL" id="MEJ8543376.1"/>
    </source>
</evidence>
<accession>A0A9E7RUF8</accession>
<dbReference type="Gene3D" id="1.10.10.10">
    <property type="entry name" value="Winged helix-like DNA-binding domain superfamily/Winged helix DNA-binding domain"/>
    <property type="match status" value="1"/>
</dbReference>
<dbReference type="Pfam" id="PF01047">
    <property type="entry name" value="MarR"/>
    <property type="match status" value="1"/>
</dbReference>
<feature type="domain" description="HTH marR-type" evidence="4">
    <location>
        <begin position="4"/>
        <end position="136"/>
    </location>
</feature>
<proteinExistence type="predicted"/>
<dbReference type="PANTHER" id="PTHR42756">
    <property type="entry name" value="TRANSCRIPTIONAL REGULATOR, MARR"/>
    <property type="match status" value="1"/>
</dbReference>
<evidence type="ECO:0000256" key="1">
    <source>
        <dbReference type="ARBA" id="ARBA00023015"/>
    </source>
</evidence>
<keyword evidence="3" id="KW-0804">Transcription</keyword>
<organism evidence="6">
    <name type="scientific">Methanothermobacter wolfeii</name>
    <name type="common">Methanobacterium wolfei</name>
    <dbReference type="NCBI Taxonomy" id="145261"/>
    <lineage>
        <taxon>Archaea</taxon>
        <taxon>Methanobacteriati</taxon>
        <taxon>Methanobacteriota</taxon>
        <taxon>Methanomada group</taxon>
        <taxon>Methanobacteria</taxon>
        <taxon>Methanobacteriales</taxon>
        <taxon>Methanobacteriaceae</taxon>
        <taxon>Methanothermobacter</taxon>
    </lineage>
</organism>
<dbReference type="SUPFAM" id="SSF46785">
    <property type="entry name" value="Winged helix' DNA-binding domain"/>
    <property type="match status" value="1"/>
</dbReference>
<reference evidence="5 7" key="2">
    <citation type="submission" date="2023-12" db="EMBL/GenBank/DDBJ databases">
        <title>Phenotypic and Genomic Characterization of Methanothermobacter wolfeii Strain BSEL, a CO2-Capturing Archaeon with Minimal Nutrient Requirements.</title>
        <authorList>
            <person name="Ale Enriquez F."/>
            <person name="Ahring B.K."/>
        </authorList>
    </citation>
    <scope>NUCLEOTIDE SEQUENCE [LARGE SCALE GENOMIC DNA]</scope>
    <source>
        <strain evidence="5 7">BSEL-1</strain>
    </source>
</reference>
<dbReference type="AlphaFoldDB" id="A0A9E7RUF8"/>
<keyword evidence="1" id="KW-0805">Transcription regulation</keyword>
<dbReference type="GeneID" id="58978368"/>
<dbReference type="PROSITE" id="PS01117">
    <property type="entry name" value="HTH_MARR_1"/>
    <property type="match status" value="1"/>
</dbReference>
<dbReference type="EMBL" id="JAXUHJ010000014">
    <property type="protein sequence ID" value="MEJ8543376.1"/>
    <property type="molecule type" value="Genomic_DNA"/>
</dbReference>
<dbReference type="GO" id="GO:0003677">
    <property type="term" value="F:DNA binding"/>
    <property type="evidence" value="ECO:0007669"/>
    <property type="project" value="UniProtKB-KW"/>
</dbReference>
<dbReference type="InterPro" id="IPR023187">
    <property type="entry name" value="Tscrpt_reg_MarR-type_CS"/>
</dbReference>
<reference evidence="6" key="1">
    <citation type="submission" date="2022-09" db="EMBL/GenBank/DDBJ databases">
        <title>Characterization of three MwoI isoschizomers from sequenced genome and metagenomes.</title>
        <authorList>
            <person name="Fomenkov A."/>
            <person name="Xu S.Y."/>
            <person name="Roberts R.J."/>
        </authorList>
    </citation>
    <scope>NUCLEOTIDE SEQUENCE</scope>
    <source>
        <strain evidence="6">DSM 2970</strain>
    </source>
</reference>
<evidence type="ECO:0000313" key="7">
    <source>
        <dbReference type="Proteomes" id="UP001369247"/>
    </source>
</evidence>
<name>A0A9E7RUF8_METWO</name>
<protein>
    <submittedName>
        <fullName evidence="6">MarR family transcriptional regulator</fullName>
    </submittedName>
</protein>
<dbReference type="EMBL" id="CP104550">
    <property type="protein sequence ID" value="UXH32409.1"/>
    <property type="molecule type" value="Genomic_DNA"/>
</dbReference>
<dbReference type="Proteomes" id="UP001065373">
    <property type="component" value="Chromosome"/>
</dbReference>
<dbReference type="InterPro" id="IPR036388">
    <property type="entry name" value="WH-like_DNA-bd_sf"/>
</dbReference>
<dbReference type="GO" id="GO:0003700">
    <property type="term" value="F:DNA-binding transcription factor activity"/>
    <property type="evidence" value="ECO:0007669"/>
    <property type="project" value="InterPro"/>
</dbReference>
<dbReference type="SMART" id="SM00347">
    <property type="entry name" value="HTH_MARR"/>
    <property type="match status" value="1"/>
</dbReference>
<gene>
    <name evidence="6" type="ORF">N5910_03750</name>
    <name evidence="5" type="ORF">U2150_07745</name>
</gene>